<evidence type="ECO:0000313" key="2">
    <source>
        <dbReference type="Proteomes" id="UP001159363"/>
    </source>
</evidence>
<keyword evidence="2" id="KW-1185">Reference proteome</keyword>
<comment type="caution">
    <text evidence="1">The sequence shown here is derived from an EMBL/GenBank/DDBJ whole genome shotgun (WGS) entry which is preliminary data.</text>
</comment>
<organism evidence="1 2">
    <name type="scientific">Dryococelus australis</name>
    <dbReference type="NCBI Taxonomy" id="614101"/>
    <lineage>
        <taxon>Eukaryota</taxon>
        <taxon>Metazoa</taxon>
        <taxon>Ecdysozoa</taxon>
        <taxon>Arthropoda</taxon>
        <taxon>Hexapoda</taxon>
        <taxon>Insecta</taxon>
        <taxon>Pterygota</taxon>
        <taxon>Neoptera</taxon>
        <taxon>Polyneoptera</taxon>
        <taxon>Phasmatodea</taxon>
        <taxon>Verophasmatodea</taxon>
        <taxon>Anareolatae</taxon>
        <taxon>Phasmatidae</taxon>
        <taxon>Eurycanthinae</taxon>
        <taxon>Dryococelus</taxon>
    </lineage>
</organism>
<proteinExistence type="predicted"/>
<accession>A0ABQ9GTU6</accession>
<sequence length="83" mass="9535">MLWEVPTDILLDDWKFLQLEHNDEGSQNKCFMEMQYFNSSPKYPTVTKILKAVLSLSHENADAERSCCSSCRALTPARCTMSE</sequence>
<dbReference type="Proteomes" id="UP001159363">
    <property type="component" value="Chromosome 8"/>
</dbReference>
<dbReference type="EMBL" id="JARBHB010000009">
    <property type="protein sequence ID" value="KAJ8875452.1"/>
    <property type="molecule type" value="Genomic_DNA"/>
</dbReference>
<name>A0ABQ9GTU6_9NEOP</name>
<protein>
    <submittedName>
        <fullName evidence="1">Uncharacterized protein</fullName>
    </submittedName>
</protein>
<evidence type="ECO:0000313" key="1">
    <source>
        <dbReference type="EMBL" id="KAJ8875452.1"/>
    </source>
</evidence>
<reference evidence="1 2" key="1">
    <citation type="submission" date="2023-02" db="EMBL/GenBank/DDBJ databases">
        <title>LHISI_Scaffold_Assembly.</title>
        <authorList>
            <person name="Stuart O.P."/>
            <person name="Cleave R."/>
            <person name="Magrath M.J.L."/>
            <person name="Mikheyev A.S."/>
        </authorList>
    </citation>
    <scope>NUCLEOTIDE SEQUENCE [LARGE SCALE GENOMIC DNA]</scope>
    <source>
        <strain evidence="1">Daus_M_001</strain>
        <tissue evidence="1">Leg muscle</tissue>
    </source>
</reference>
<gene>
    <name evidence="1" type="ORF">PR048_023347</name>
</gene>